<evidence type="ECO:0000259" key="1">
    <source>
        <dbReference type="Pfam" id="PF13304"/>
    </source>
</evidence>
<dbReference type="InterPro" id="IPR027417">
    <property type="entry name" value="P-loop_NTPase"/>
</dbReference>
<sequence length="167" mass="19036">MDYRKVSSKLADLKNKQIISIKILHAGEGGETVTFDLGEESDGTRRLFSFAGPWIDSLANGRVLFIDELHCNLHPRLVQFLVDLFHNSETNVNNAQLVFTTHDTSILDQKIFRRDQIWFCEKDEAQSTNLYPLTDFSPRKGRENLGLVYQSGRYGALPYVKSLGELL</sequence>
<dbReference type="Gene3D" id="3.40.50.300">
    <property type="entry name" value="P-loop containing nucleotide triphosphate hydrolases"/>
    <property type="match status" value="1"/>
</dbReference>
<dbReference type="EMBL" id="CAADFV010000011">
    <property type="protein sequence ID" value="VFK52914.1"/>
    <property type="molecule type" value="Genomic_DNA"/>
</dbReference>
<evidence type="ECO:0000313" key="3">
    <source>
        <dbReference type="EMBL" id="VFK52914.1"/>
    </source>
</evidence>
<dbReference type="SUPFAM" id="SSF52540">
    <property type="entry name" value="P-loop containing nucleoside triphosphate hydrolases"/>
    <property type="match status" value="1"/>
</dbReference>
<proteinExistence type="predicted"/>
<dbReference type="Pfam" id="PF13304">
    <property type="entry name" value="AAA_21"/>
    <property type="match status" value="1"/>
</dbReference>
<dbReference type="GO" id="GO:0016887">
    <property type="term" value="F:ATP hydrolysis activity"/>
    <property type="evidence" value="ECO:0007669"/>
    <property type="project" value="InterPro"/>
</dbReference>
<dbReference type="PANTHER" id="PTHR40396:SF1">
    <property type="entry name" value="ATPASE AAA-TYPE CORE DOMAIN-CONTAINING PROTEIN"/>
    <property type="match status" value="1"/>
</dbReference>
<evidence type="ECO:0000313" key="2">
    <source>
        <dbReference type="EMBL" id="VFK52401.1"/>
    </source>
</evidence>
<dbReference type="AlphaFoldDB" id="A0A450ZF48"/>
<dbReference type="EMBL" id="CAADFY010000008">
    <property type="protein sequence ID" value="VFK52401.1"/>
    <property type="molecule type" value="Genomic_DNA"/>
</dbReference>
<organism evidence="2">
    <name type="scientific">Candidatus Kentrum sp. TUN</name>
    <dbReference type="NCBI Taxonomy" id="2126343"/>
    <lineage>
        <taxon>Bacteria</taxon>
        <taxon>Pseudomonadati</taxon>
        <taxon>Pseudomonadota</taxon>
        <taxon>Gammaproteobacteria</taxon>
        <taxon>Candidatus Kentrum</taxon>
    </lineage>
</organism>
<feature type="domain" description="ATPase AAA-type core" evidence="1">
    <location>
        <begin position="23"/>
        <end position="108"/>
    </location>
</feature>
<dbReference type="InterPro" id="IPR003959">
    <property type="entry name" value="ATPase_AAA_core"/>
</dbReference>
<dbReference type="PANTHER" id="PTHR40396">
    <property type="entry name" value="ATPASE-LIKE PROTEIN"/>
    <property type="match status" value="1"/>
</dbReference>
<dbReference type="GO" id="GO:0005524">
    <property type="term" value="F:ATP binding"/>
    <property type="evidence" value="ECO:0007669"/>
    <property type="project" value="InterPro"/>
</dbReference>
<reference evidence="2" key="1">
    <citation type="submission" date="2019-02" db="EMBL/GenBank/DDBJ databases">
        <authorList>
            <person name="Gruber-Vodicka R. H."/>
            <person name="Seah K. B. B."/>
        </authorList>
    </citation>
    <scope>NUCLEOTIDE SEQUENCE</scope>
    <source>
        <strain evidence="3">BECK_BY2</strain>
        <strain evidence="2">BECK_BY3</strain>
    </source>
</reference>
<name>A0A450ZF48_9GAMM</name>
<gene>
    <name evidence="3" type="ORF">BECKTUN1418E_GA0071001_101114</name>
    <name evidence="2" type="ORF">BECKTUN1418F_GA0071002_100814</name>
</gene>
<protein>
    <submittedName>
        <fullName evidence="2">AAA domain-containing protein, putative AbiEii toxin, Type IV TA system</fullName>
    </submittedName>
</protein>
<accession>A0A450ZF48</accession>